<dbReference type="InterPro" id="IPR008930">
    <property type="entry name" value="Terpenoid_cyclase/PrenylTrfase"/>
</dbReference>
<dbReference type="AlphaFoldDB" id="A0A7J7KMN9"/>
<dbReference type="SUPFAM" id="SSF48239">
    <property type="entry name" value="Terpenoid cyclases/Protein prenyltransferases"/>
    <property type="match status" value="1"/>
</dbReference>
<reference evidence="1" key="1">
    <citation type="submission" date="2020-06" db="EMBL/GenBank/DDBJ databases">
        <title>Draft genome of Bugula neritina, a colonial animal packing powerful symbionts and potential medicines.</title>
        <authorList>
            <person name="Rayko M."/>
        </authorList>
    </citation>
    <scope>NUCLEOTIDE SEQUENCE [LARGE SCALE GENOMIC DNA]</scope>
    <source>
        <strain evidence="1">Kwan_BN1</strain>
    </source>
</reference>
<sequence>MPKFKYANNLRRNRGGPYKTEPVTELRRWRLRNVGGRQTWHYLESNEECEAWPQTLLDKHSLGLSTDDLAPSLPPATSAKASSYNALKFYAALQAEDGHWAGDYGGPYFSCLGLL</sequence>
<proteinExistence type="predicted"/>
<gene>
    <name evidence="1" type="ORF">EB796_002270</name>
</gene>
<dbReference type="EMBL" id="VXIV02000264">
    <property type="protein sequence ID" value="KAF6039424.1"/>
    <property type="molecule type" value="Genomic_DNA"/>
</dbReference>
<dbReference type="Proteomes" id="UP000593567">
    <property type="component" value="Unassembled WGS sequence"/>
</dbReference>
<comment type="caution">
    <text evidence="1">The sequence shown here is derived from an EMBL/GenBank/DDBJ whole genome shotgun (WGS) entry which is preliminary data.</text>
</comment>
<name>A0A7J7KMN9_BUGNE</name>
<evidence type="ECO:0000313" key="2">
    <source>
        <dbReference type="Proteomes" id="UP000593567"/>
    </source>
</evidence>
<protein>
    <submittedName>
        <fullName evidence="1">LSS</fullName>
    </submittedName>
</protein>
<keyword evidence="2" id="KW-1185">Reference proteome</keyword>
<dbReference type="OrthoDB" id="21502at2759"/>
<dbReference type="Gene3D" id="6.20.120.20">
    <property type="match status" value="1"/>
</dbReference>
<organism evidence="1 2">
    <name type="scientific">Bugula neritina</name>
    <name type="common">Brown bryozoan</name>
    <name type="synonym">Sertularia neritina</name>
    <dbReference type="NCBI Taxonomy" id="10212"/>
    <lineage>
        <taxon>Eukaryota</taxon>
        <taxon>Metazoa</taxon>
        <taxon>Spiralia</taxon>
        <taxon>Lophotrochozoa</taxon>
        <taxon>Bryozoa</taxon>
        <taxon>Gymnolaemata</taxon>
        <taxon>Cheilostomatida</taxon>
        <taxon>Flustrina</taxon>
        <taxon>Buguloidea</taxon>
        <taxon>Bugulidae</taxon>
        <taxon>Bugula</taxon>
    </lineage>
</organism>
<accession>A0A7J7KMN9</accession>
<evidence type="ECO:0000313" key="1">
    <source>
        <dbReference type="EMBL" id="KAF6039424.1"/>
    </source>
</evidence>